<accession>A0AAJ7RJZ4</accession>
<evidence type="ECO:0000313" key="2">
    <source>
        <dbReference type="RefSeq" id="XP_024942340.1"/>
    </source>
</evidence>
<dbReference type="InterPro" id="IPR036691">
    <property type="entry name" value="Endo/exonu/phosph_ase_sf"/>
</dbReference>
<keyword evidence="1" id="KW-1185">Reference proteome</keyword>
<dbReference type="KEGG" id="ccin:112494575"/>
<gene>
    <name evidence="2" type="primary">LOC112494575</name>
</gene>
<organism evidence="1 2">
    <name type="scientific">Cephus cinctus</name>
    <name type="common">Wheat stem sawfly</name>
    <dbReference type="NCBI Taxonomy" id="211228"/>
    <lineage>
        <taxon>Eukaryota</taxon>
        <taxon>Metazoa</taxon>
        <taxon>Ecdysozoa</taxon>
        <taxon>Arthropoda</taxon>
        <taxon>Hexapoda</taxon>
        <taxon>Insecta</taxon>
        <taxon>Pterygota</taxon>
        <taxon>Neoptera</taxon>
        <taxon>Endopterygota</taxon>
        <taxon>Hymenoptera</taxon>
        <taxon>Cephoidea</taxon>
        <taxon>Cephidae</taxon>
        <taxon>Cephus</taxon>
    </lineage>
</organism>
<sequence length="155" mass="17691">MTTRLHSKISWVFSLQDITRNNVRSNNNSLILHLNIRSLNANFEKLQIFIKSLEIKPYVIIGDFNINILDCNTISTEFLDNLLEKGFLPGITNTTRPSNITTEIGTCIDNIFIKTDFLDTKAITLMVPITDHYPLFLEIKNGKFNSNNKETNADV</sequence>
<protein>
    <submittedName>
        <fullName evidence="2">Uncharacterized protein LOC112494575</fullName>
    </submittedName>
</protein>
<name>A0AAJ7RJZ4_CEPCN</name>
<dbReference type="SUPFAM" id="SSF56219">
    <property type="entry name" value="DNase I-like"/>
    <property type="match status" value="1"/>
</dbReference>
<evidence type="ECO:0000313" key="1">
    <source>
        <dbReference type="Proteomes" id="UP000694920"/>
    </source>
</evidence>
<dbReference type="AlphaFoldDB" id="A0AAJ7RJZ4"/>
<proteinExistence type="predicted"/>
<dbReference type="GeneID" id="112494575"/>
<dbReference type="Gene3D" id="3.60.10.10">
    <property type="entry name" value="Endonuclease/exonuclease/phosphatase"/>
    <property type="match status" value="1"/>
</dbReference>
<feature type="non-terminal residue" evidence="2">
    <location>
        <position position="155"/>
    </location>
</feature>
<dbReference type="RefSeq" id="XP_024942340.1">
    <property type="nucleotide sequence ID" value="XM_025086572.1"/>
</dbReference>
<dbReference type="Proteomes" id="UP000694920">
    <property type="component" value="Unplaced"/>
</dbReference>
<reference evidence="2" key="1">
    <citation type="submission" date="2025-08" db="UniProtKB">
        <authorList>
            <consortium name="RefSeq"/>
        </authorList>
    </citation>
    <scope>IDENTIFICATION</scope>
</reference>